<dbReference type="EMBL" id="KB469307">
    <property type="protein sequence ID" value="EPQ52455.1"/>
    <property type="molecule type" value="Genomic_DNA"/>
</dbReference>
<dbReference type="HOGENOM" id="CLU_411052_0_0_1"/>
<keyword evidence="2" id="KW-1185">Reference proteome</keyword>
<protein>
    <submittedName>
        <fullName evidence="1">Uncharacterized protein</fullName>
    </submittedName>
</protein>
<dbReference type="OrthoDB" id="2866324at2759"/>
<organism evidence="1 2">
    <name type="scientific">Gloeophyllum trabeum (strain ATCC 11539 / FP-39264 / Madison 617)</name>
    <name type="common">Brown rot fungus</name>
    <dbReference type="NCBI Taxonomy" id="670483"/>
    <lineage>
        <taxon>Eukaryota</taxon>
        <taxon>Fungi</taxon>
        <taxon>Dikarya</taxon>
        <taxon>Basidiomycota</taxon>
        <taxon>Agaricomycotina</taxon>
        <taxon>Agaricomycetes</taxon>
        <taxon>Gloeophyllales</taxon>
        <taxon>Gloeophyllaceae</taxon>
        <taxon>Gloeophyllum</taxon>
    </lineage>
</organism>
<sequence length="668" mass="76180">MSSDKHFPLRVQHEIIKHYLEAVAPANRHDPYPYDEPTRLMLVCNEWKSFVLGLKTFWKNVTITHSGAMGRAIMRSGDELLDVRGRLIDVEEEENLSRLDLLLQYRERIRSLDLVTSRMVLTQWDADRYTEVSVLKNVILETTNGTHQDPETREEDLLGIFKTPTLRMVELKGFTDREASTLMTKRVEVLKLQGMRFTDRPDWTRGRYETHNSIMPCALASMKSLQRLYIDSRLFGENARYEEGVKLPSLNFLSLVIGTKELAKARPILYVRNLRGACVEILAPPDDAGWIMRSIGSLLDEIPWKTTMPVARLIVDELNLLCITFMDGSREALKIRFHRIGELGTIFRLVRYNLSRCLERLESLCILTHNGQRAMKKLETEALVLMLSGTPGLRHLEVRIPMKPDDVLKPSPVKLPKLASIAAGITQAEDARFLTFLDAPLLQHASFEVSAMDEDVSSILESVTPHLNQIAENEPLPIAEFQLLGRTRHNVYITLGNGEGQLRGIDLKFKGIRAQAALLRLLATHVAPSFQLVEDLSIRKGDGYADGAEGAWYAIFKHMPRVRTLRVEGQGSKTLPLGLVYRDKDEEAYRPLFPRLESLTLESVWCRPPKKRGRSKTGRGFINDLLRSLKCRDDAQRINILTLRKVRKIYDSDIADLKALIKEVTRDK</sequence>
<accession>S7RE31</accession>
<evidence type="ECO:0000313" key="2">
    <source>
        <dbReference type="Proteomes" id="UP000030669"/>
    </source>
</evidence>
<name>S7RE31_GLOTA</name>
<dbReference type="KEGG" id="gtr:GLOTRDRAFT_131696"/>
<dbReference type="Proteomes" id="UP000030669">
    <property type="component" value="Unassembled WGS sequence"/>
</dbReference>
<evidence type="ECO:0000313" key="1">
    <source>
        <dbReference type="EMBL" id="EPQ52455.1"/>
    </source>
</evidence>
<gene>
    <name evidence="1" type="ORF">GLOTRDRAFT_131696</name>
</gene>
<dbReference type="RefSeq" id="XP_007868769.1">
    <property type="nucleotide sequence ID" value="XM_007870578.1"/>
</dbReference>
<dbReference type="AlphaFoldDB" id="S7RE31"/>
<proteinExistence type="predicted"/>
<reference evidence="1 2" key="1">
    <citation type="journal article" date="2012" name="Science">
        <title>The Paleozoic origin of enzymatic lignin decomposition reconstructed from 31 fungal genomes.</title>
        <authorList>
            <person name="Floudas D."/>
            <person name="Binder M."/>
            <person name="Riley R."/>
            <person name="Barry K."/>
            <person name="Blanchette R.A."/>
            <person name="Henrissat B."/>
            <person name="Martinez A.T."/>
            <person name="Otillar R."/>
            <person name="Spatafora J.W."/>
            <person name="Yadav J.S."/>
            <person name="Aerts A."/>
            <person name="Benoit I."/>
            <person name="Boyd A."/>
            <person name="Carlson A."/>
            <person name="Copeland A."/>
            <person name="Coutinho P.M."/>
            <person name="de Vries R.P."/>
            <person name="Ferreira P."/>
            <person name="Findley K."/>
            <person name="Foster B."/>
            <person name="Gaskell J."/>
            <person name="Glotzer D."/>
            <person name="Gorecki P."/>
            <person name="Heitman J."/>
            <person name="Hesse C."/>
            <person name="Hori C."/>
            <person name="Igarashi K."/>
            <person name="Jurgens J.A."/>
            <person name="Kallen N."/>
            <person name="Kersten P."/>
            <person name="Kohler A."/>
            <person name="Kuees U."/>
            <person name="Kumar T.K.A."/>
            <person name="Kuo A."/>
            <person name="LaButti K."/>
            <person name="Larrondo L.F."/>
            <person name="Lindquist E."/>
            <person name="Ling A."/>
            <person name="Lombard V."/>
            <person name="Lucas S."/>
            <person name="Lundell T."/>
            <person name="Martin R."/>
            <person name="McLaughlin D.J."/>
            <person name="Morgenstern I."/>
            <person name="Morin E."/>
            <person name="Murat C."/>
            <person name="Nagy L.G."/>
            <person name="Nolan M."/>
            <person name="Ohm R.A."/>
            <person name="Patyshakuliyeva A."/>
            <person name="Rokas A."/>
            <person name="Ruiz-Duenas F.J."/>
            <person name="Sabat G."/>
            <person name="Salamov A."/>
            <person name="Samejima M."/>
            <person name="Schmutz J."/>
            <person name="Slot J.C."/>
            <person name="St John F."/>
            <person name="Stenlid J."/>
            <person name="Sun H."/>
            <person name="Sun S."/>
            <person name="Syed K."/>
            <person name="Tsang A."/>
            <person name="Wiebenga A."/>
            <person name="Young D."/>
            <person name="Pisabarro A."/>
            <person name="Eastwood D.C."/>
            <person name="Martin F."/>
            <person name="Cullen D."/>
            <person name="Grigoriev I.V."/>
            <person name="Hibbett D.S."/>
        </authorList>
    </citation>
    <scope>NUCLEOTIDE SEQUENCE [LARGE SCALE GENOMIC DNA]</scope>
    <source>
        <strain evidence="1 2">ATCC 11539</strain>
    </source>
</reference>
<dbReference type="GeneID" id="19302363"/>